<comment type="caution">
    <text evidence="1">The sequence shown here is derived from an EMBL/GenBank/DDBJ whole genome shotgun (WGS) entry which is preliminary data.</text>
</comment>
<reference evidence="1 2" key="1">
    <citation type="submission" date="2019-10" db="EMBL/GenBank/DDBJ databases">
        <title>Taxonomy of Antarctic Massilia spp.: description of Massilia rubra sp. nov., Massilia aquatica sp. nov., Massilia mucilaginosa sp. nov., Massilia frigida sp. nov. isolated from streams, lakes and regoliths.</title>
        <authorList>
            <person name="Holochova P."/>
            <person name="Sedlacek I."/>
            <person name="Kralova S."/>
            <person name="Maslanova I."/>
            <person name="Busse H.-J."/>
            <person name="Stankova E."/>
            <person name="Vrbovska V."/>
            <person name="Kovarovic V."/>
            <person name="Bartak M."/>
            <person name="Svec P."/>
            <person name="Pantucek R."/>
        </authorList>
    </citation>
    <scope>NUCLEOTIDE SEQUENCE [LARGE SCALE GENOMIC DNA]</scope>
    <source>
        <strain evidence="1 2">CCM 8694</strain>
    </source>
</reference>
<name>A0ABX0MRS2_9BURK</name>
<dbReference type="Proteomes" id="UP000610594">
    <property type="component" value="Unassembled WGS sequence"/>
</dbReference>
<evidence type="ECO:0000313" key="2">
    <source>
        <dbReference type="Proteomes" id="UP000610594"/>
    </source>
</evidence>
<sequence>MLAATPGYRDAGVSVFTLYGADRGGMAANVTLSIEVGNVNVAPVVLFPMDAQRAELALAPP</sequence>
<proteinExistence type="predicted"/>
<keyword evidence="2" id="KW-1185">Reference proteome</keyword>
<dbReference type="EMBL" id="WHJF01000013">
    <property type="protein sequence ID" value="NHZ62077.1"/>
    <property type="molecule type" value="Genomic_DNA"/>
</dbReference>
<accession>A0ABX0MRS2</accession>
<protein>
    <submittedName>
        <fullName evidence="1">Uncharacterized protein</fullName>
    </submittedName>
</protein>
<gene>
    <name evidence="1" type="ORF">F1735_07130</name>
</gene>
<evidence type="ECO:0000313" key="1">
    <source>
        <dbReference type="EMBL" id="NHZ62077.1"/>
    </source>
</evidence>
<dbReference type="RefSeq" id="WP_167236289.1">
    <property type="nucleotide sequence ID" value="NZ_WHJF01000013.1"/>
</dbReference>
<organism evidence="1 2">
    <name type="scientific">Massilia genomosp. 1</name>
    <dbReference type="NCBI Taxonomy" id="2609280"/>
    <lineage>
        <taxon>Bacteria</taxon>
        <taxon>Pseudomonadati</taxon>
        <taxon>Pseudomonadota</taxon>
        <taxon>Betaproteobacteria</taxon>
        <taxon>Burkholderiales</taxon>
        <taxon>Oxalobacteraceae</taxon>
        <taxon>Telluria group</taxon>
        <taxon>Massilia</taxon>
    </lineage>
</organism>